<evidence type="ECO:0000313" key="2">
    <source>
        <dbReference type="EMBL" id="MBM6827470.1"/>
    </source>
</evidence>
<evidence type="ECO:0000259" key="1">
    <source>
        <dbReference type="Pfam" id="PF08281"/>
    </source>
</evidence>
<dbReference type="GO" id="GO:0016987">
    <property type="term" value="F:sigma factor activity"/>
    <property type="evidence" value="ECO:0007669"/>
    <property type="project" value="InterPro"/>
</dbReference>
<dbReference type="GO" id="GO:0003677">
    <property type="term" value="F:DNA binding"/>
    <property type="evidence" value="ECO:0007669"/>
    <property type="project" value="InterPro"/>
</dbReference>
<keyword evidence="3" id="KW-1185">Reference proteome</keyword>
<dbReference type="InterPro" id="IPR016032">
    <property type="entry name" value="Sig_transdc_resp-reg_C-effctor"/>
</dbReference>
<name>A0A939BCN9_9CLOT</name>
<dbReference type="Proteomes" id="UP000713880">
    <property type="component" value="Unassembled WGS sequence"/>
</dbReference>
<dbReference type="InterPro" id="IPR014284">
    <property type="entry name" value="RNA_pol_sigma-70_dom"/>
</dbReference>
<reference evidence="2" key="2">
    <citation type="journal article" date="2021" name="Sci. Rep.">
        <title>The distribution of antibiotic resistance genes in chicken gut microbiota commensals.</title>
        <authorList>
            <person name="Juricova H."/>
            <person name="Matiasovicova J."/>
            <person name="Kubasova T."/>
            <person name="Cejkova D."/>
            <person name="Rychlik I."/>
        </authorList>
    </citation>
    <scope>NUCLEOTIDE SEQUENCE</scope>
    <source>
        <strain evidence="2">An420c</strain>
    </source>
</reference>
<dbReference type="GO" id="GO:0006352">
    <property type="term" value="P:DNA-templated transcription initiation"/>
    <property type="evidence" value="ECO:0007669"/>
    <property type="project" value="InterPro"/>
</dbReference>
<dbReference type="AlphaFoldDB" id="A0A939BCN9"/>
<sequence length="182" mass="21604">MKKITVLSENERQFADKHHDTVLHFLSHFHLKMADYYDVVIFGYLSAVQSYLSNPELQKYRFSTIAWSRMMDALAEEQIYQRRPKRCAATLSFEEDSNLNELNRLLPDREKAIEDQMFDREILYELLSYSTPKEREVLYLKADGYSYHEISEYCSISVAGVQNRISRFRNRLMSPRIRKAAI</sequence>
<proteinExistence type="predicted"/>
<dbReference type="InterPro" id="IPR013249">
    <property type="entry name" value="RNA_pol_sigma70_r4_t2"/>
</dbReference>
<protein>
    <submittedName>
        <fullName evidence="2">Sigma-70 family RNA polymerase sigma factor</fullName>
    </submittedName>
</protein>
<evidence type="ECO:0000313" key="3">
    <source>
        <dbReference type="Proteomes" id="UP000713880"/>
    </source>
</evidence>
<dbReference type="NCBIfam" id="TIGR02937">
    <property type="entry name" value="sigma70-ECF"/>
    <property type="match status" value="1"/>
</dbReference>
<dbReference type="Pfam" id="PF08281">
    <property type="entry name" value="Sigma70_r4_2"/>
    <property type="match status" value="1"/>
</dbReference>
<dbReference type="Gene3D" id="1.10.10.10">
    <property type="entry name" value="Winged helix-like DNA-binding domain superfamily/Winged helix DNA-binding domain"/>
    <property type="match status" value="1"/>
</dbReference>
<dbReference type="InterPro" id="IPR036388">
    <property type="entry name" value="WH-like_DNA-bd_sf"/>
</dbReference>
<accession>A0A939BCN9</accession>
<dbReference type="RefSeq" id="WP_204909483.1">
    <property type="nucleotide sequence ID" value="NZ_JACJLV010000037.1"/>
</dbReference>
<dbReference type="SUPFAM" id="SSF46894">
    <property type="entry name" value="C-terminal effector domain of the bipartite response regulators"/>
    <property type="match status" value="1"/>
</dbReference>
<gene>
    <name evidence="2" type="ORF">H6A13_10260</name>
</gene>
<reference evidence="2" key="1">
    <citation type="submission" date="2020-08" db="EMBL/GenBank/DDBJ databases">
        <authorList>
            <person name="Cejkova D."/>
            <person name="Kubasova T."/>
            <person name="Jahodarova E."/>
            <person name="Rychlik I."/>
        </authorList>
    </citation>
    <scope>NUCLEOTIDE SEQUENCE</scope>
    <source>
        <strain evidence="2">An420c</strain>
    </source>
</reference>
<organism evidence="2 3">
    <name type="scientific">Mordavella massiliensis</name>
    <dbReference type="NCBI Taxonomy" id="1871024"/>
    <lineage>
        <taxon>Bacteria</taxon>
        <taxon>Bacillati</taxon>
        <taxon>Bacillota</taxon>
        <taxon>Clostridia</taxon>
        <taxon>Eubacteriales</taxon>
        <taxon>Clostridiaceae</taxon>
        <taxon>Mordavella</taxon>
    </lineage>
</organism>
<feature type="domain" description="RNA polymerase sigma factor 70 region 4 type 2" evidence="1">
    <location>
        <begin position="123"/>
        <end position="172"/>
    </location>
</feature>
<comment type="caution">
    <text evidence="2">The sequence shown here is derived from an EMBL/GenBank/DDBJ whole genome shotgun (WGS) entry which is preliminary data.</text>
</comment>
<dbReference type="EMBL" id="JACJLV010000037">
    <property type="protein sequence ID" value="MBM6827470.1"/>
    <property type="molecule type" value="Genomic_DNA"/>
</dbReference>